<dbReference type="AlphaFoldDB" id="A0AAF0CS77"/>
<accession>A0AAF0CS77</accession>
<dbReference type="PANTHER" id="PTHR37947:SF1">
    <property type="entry name" value="BLL2462 PROTEIN"/>
    <property type="match status" value="1"/>
</dbReference>
<dbReference type="KEGG" id="slom:PXH66_09345"/>
<protein>
    <recommendedName>
        <fullName evidence="4">Glutamine amidotransferase domain-containing protein</fullName>
    </recommendedName>
</protein>
<keyword evidence="1" id="KW-0812">Transmembrane</keyword>
<feature type="transmembrane region" description="Helical" evidence="1">
    <location>
        <begin position="12"/>
        <end position="32"/>
    </location>
</feature>
<feature type="transmembrane region" description="Helical" evidence="1">
    <location>
        <begin position="41"/>
        <end position="61"/>
    </location>
</feature>
<evidence type="ECO:0000313" key="2">
    <source>
        <dbReference type="EMBL" id="WED67054.1"/>
    </source>
</evidence>
<keyword evidence="3" id="KW-1185">Reference proteome</keyword>
<organism evidence="2 3">
    <name type="scientific">Synoicihabitans lomoniglobus</name>
    <dbReference type="NCBI Taxonomy" id="2909285"/>
    <lineage>
        <taxon>Bacteria</taxon>
        <taxon>Pseudomonadati</taxon>
        <taxon>Verrucomicrobiota</taxon>
        <taxon>Opitutia</taxon>
        <taxon>Opitutales</taxon>
        <taxon>Opitutaceae</taxon>
        <taxon>Synoicihabitans</taxon>
    </lineage>
</organism>
<feature type="transmembrane region" description="Helical" evidence="1">
    <location>
        <begin position="765"/>
        <end position="785"/>
    </location>
</feature>
<evidence type="ECO:0000256" key="1">
    <source>
        <dbReference type="SAM" id="Phobius"/>
    </source>
</evidence>
<proteinExistence type="predicted"/>
<dbReference type="SUPFAM" id="SSF52317">
    <property type="entry name" value="Class I glutamine amidotransferase-like"/>
    <property type="match status" value="1"/>
</dbReference>
<gene>
    <name evidence="2" type="ORF">PXH66_09345</name>
</gene>
<evidence type="ECO:0000313" key="3">
    <source>
        <dbReference type="Proteomes" id="UP001218638"/>
    </source>
</evidence>
<dbReference type="PANTHER" id="PTHR37947">
    <property type="entry name" value="BLL2462 PROTEIN"/>
    <property type="match status" value="1"/>
</dbReference>
<keyword evidence="1" id="KW-1133">Transmembrane helix</keyword>
<reference evidence="2" key="1">
    <citation type="submission" date="2023-03" db="EMBL/GenBank/DDBJ databases">
        <title>Lomoglobus Profundus gen. nov., sp. nov., a novel member of the phylum Verrucomicrobia, isolated from deep-marine sediment of South China Sea.</title>
        <authorList>
            <person name="Ahmad T."/>
            <person name="Ishaq S.E."/>
            <person name="Wang F."/>
        </authorList>
    </citation>
    <scope>NUCLEOTIDE SEQUENCE</scope>
    <source>
        <strain evidence="2">LMO-M01</strain>
    </source>
</reference>
<name>A0AAF0CS77_9BACT</name>
<dbReference type="InterPro" id="IPR029062">
    <property type="entry name" value="Class_I_gatase-like"/>
</dbReference>
<dbReference type="EMBL" id="CP119075">
    <property type="protein sequence ID" value="WED67054.1"/>
    <property type="molecule type" value="Genomic_DNA"/>
</dbReference>
<dbReference type="Gene3D" id="3.40.50.880">
    <property type="match status" value="1"/>
</dbReference>
<evidence type="ECO:0008006" key="4">
    <source>
        <dbReference type="Google" id="ProtNLM"/>
    </source>
</evidence>
<dbReference type="Proteomes" id="UP001218638">
    <property type="component" value="Chromosome"/>
</dbReference>
<dbReference type="RefSeq" id="WP_330928205.1">
    <property type="nucleotide sequence ID" value="NZ_CP119075.1"/>
</dbReference>
<keyword evidence="1" id="KW-0472">Membrane</keyword>
<sequence>MILAAINFAGTSWWAVALLVAVVLGPLAWFALKPAEPNRGALAVGLSLRGLGIGLLLLTLLDPQWVVTRAKRGANVVAILADNGRGLEITEIGAASSRASQLQAALTTPATPWLENLRNEFQTRSYIFDHDVRRVSEFSVLDFQGDRSDLGRALTQLRERLASEPLAGVILLTDGNATDLGSDGGMAADFPPIFPVVVGSPGAVRDVRVTRADLRQTAFDDAPVTLRAAVASTGMASQSTQLSVRSLDTSSGEVPAVRSVELTGDTTETEATFEWRPSGEGIQFYTLQADLSPETAVTEATTLNNHRYVMVDRGRPTYRILYVGGRPNWEFKFLNRALSRDPQLDLVGLIRLARREPKFEFRGRAGESNNPLFRGFDRDTDAAPRYDEAVLTRVNTRDEDELRAGFPRTAEELFSYDALILDDVEAEFFNASQQMLLRRFAAERGGGLLVLGGVDALENGGYQDSPLAAALPVYLDRSVAQRPRGELRWNLTREGWLEPWTRIRANAADERDRLDAMSPFLITNALASTKPGATVLATVTDQDGRDFPALSAQRFGVGRVATLTVGDLWRWGMKDAAANEDLSRFWRQLARWLVTDVPGRVDLKISAGGEPGAMKIQVVARDESYRPLDLANAQLKISRMTSPNSATPSIVASFETVTFNAEPEVDGPGRYGAEFTARQPGGYRVEAEVSDRTGKLIGRDSAGWVHDPLAAEFASLEPNLALLQSLAAQTGGEVTRLNDSVGLNALVEKLVRAPVPITETRSLPLWHNGVVFLLVLGCFLAEWAWRRWKGLP</sequence>